<evidence type="ECO:0000313" key="1">
    <source>
        <dbReference type="EMBL" id="ONN26774.1"/>
    </source>
</evidence>
<dbReference type="RefSeq" id="WP_077198642.1">
    <property type="nucleotide sequence ID" value="NZ_LBFC01000022.1"/>
</dbReference>
<accession>A0ABX3IG16</accession>
<keyword evidence="2" id="KW-1185">Reference proteome</keyword>
<gene>
    <name evidence="1" type="ORF">XJ44_07885</name>
</gene>
<sequence>MLKKILVILLSILSVFLFSMRNIENPANFRENYTSLGFTYSTYFSDIWITKFGLFYSEKEDNLIGKLYLFTENASPENLNRVGYILKSVGDEFQWGINFLVKKYTNSTNEGYSFCLGVGFMSKIIDYVKLGAFVEELTLFAQSPFEFFKPDVGVDLIIGNETYSLVANFQFIKQEYFQFNVGPVLNFKTLELGAFWNPGYIINKSFFNKISGYFALRIEKLMVLLDAFYAIDRDTVSDLPMHYENTLYGYNLLFEVGF</sequence>
<organism evidence="1 2">
    <name type="scientific">Thermosipho affectus</name>
    <dbReference type="NCBI Taxonomy" id="660294"/>
    <lineage>
        <taxon>Bacteria</taxon>
        <taxon>Thermotogati</taxon>
        <taxon>Thermotogota</taxon>
        <taxon>Thermotogae</taxon>
        <taxon>Thermotogales</taxon>
        <taxon>Fervidobacteriaceae</taxon>
        <taxon>Thermosipho</taxon>
    </lineage>
</organism>
<name>A0ABX3IG16_9BACT</name>
<comment type="caution">
    <text evidence="1">The sequence shown here is derived from an EMBL/GenBank/DDBJ whole genome shotgun (WGS) entry which is preliminary data.</text>
</comment>
<dbReference type="Proteomes" id="UP000242616">
    <property type="component" value="Unassembled WGS sequence"/>
</dbReference>
<protein>
    <submittedName>
        <fullName evidence="1">Uncharacterized protein</fullName>
    </submittedName>
</protein>
<reference evidence="1 2" key="1">
    <citation type="submission" date="2015-06" db="EMBL/GenBank/DDBJ databases">
        <title>Genome sequencing of Thermotogales isolates from hydrothermal vents.</title>
        <authorList>
            <person name="Haverkamp T.H."/>
            <person name="Kublanov I.V."/>
            <person name="Nesbo C.L."/>
        </authorList>
    </citation>
    <scope>NUCLEOTIDE SEQUENCE [LARGE SCALE GENOMIC DNA]</scope>
    <source>
        <strain evidence="2">ik275mar</strain>
    </source>
</reference>
<dbReference type="EMBL" id="LBFC01000022">
    <property type="protein sequence ID" value="ONN26774.1"/>
    <property type="molecule type" value="Genomic_DNA"/>
</dbReference>
<evidence type="ECO:0000313" key="2">
    <source>
        <dbReference type="Proteomes" id="UP000242616"/>
    </source>
</evidence>
<proteinExistence type="predicted"/>